<reference evidence="2 3" key="1">
    <citation type="submission" date="2018-01" db="EMBL/GenBank/DDBJ databases">
        <title>Metagenomic assembled genomes from two thermal pools in the Uzon Caldera, Kamchatka, Russia.</title>
        <authorList>
            <person name="Wilkins L."/>
            <person name="Ettinger C."/>
        </authorList>
    </citation>
    <scope>NUCLEOTIDE SEQUENCE [LARGE SCALE GENOMIC DNA]</scope>
    <source>
        <strain evidence="2">ZAV-02</strain>
    </source>
</reference>
<dbReference type="AlphaFoldDB" id="A0A2J6WWS5"/>
<evidence type="ECO:0000259" key="1">
    <source>
        <dbReference type="Pfam" id="PF17765"/>
    </source>
</evidence>
<dbReference type="Proteomes" id="UP000243376">
    <property type="component" value="Unassembled WGS sequence"/>
</dbReference>
<gene>
    <name evidence="2" type="ORF">C0184_13870</name>
</gene>
<organism evidence="2 3">
    <name type="scientific">Chloroflexus aggregans</name>
    <dbReference type="NCBI Taxonomy" id="152260"/>
    <lineage>
        <taxon>Bacteria</taxon>
        <taxon>Bacillati</taxon>
        <taxon>Chloroflexota</taxon>
        <taxon>Chloroflexia</taxon>
        <taxon>Chloroflexales</taxon>
        <taxon>Chloroflexineae</taxon>
        <taxon>Chloroflexaceae</taxon>
        <taxon>Chloroflexus</taxon>
    </lineage>
</organism>
<accession>A0A2J6WWS5</accession>
<name>A0A2J6WWS5_9CHLR</name>
<dbReference type="PANTHER" id="PTHR35010">
    <property type="entry name" value="BLL4672 PROTEIN-RELATED"/>
    <property type="match status" value="1"/>
</dbReference>
<dbReference type="Pfam" id="PF17765">
    <property type="entry name" value="MLTR_LBD"/>
    <property type="match status" value="1"/>
</dbReference>
<comment type="caution">
    <text evidence="2">The sequence shown here is derived from an EMBL/GenBank/DDBJ whole genome shotgun (WGS) entry which is preliminary data.</text>
</comment>
<protein>
    <recommendedName>
        <fullName evidence="1">MmyB-like transcription regulator ligand binding domain-containing protein</fullName>
    </recommendedName>
</protein>
<sequence>MFIPPAKRLSRWLKSCLKPAARNSIKGRAHVRWRGEPKTFRYNQFVDLVYPSYKALRSGKLKRPPDCAMVRYIADYLECDGEEPARLITAAGHHSVLVSPSPEESEPFLADARKTLAFLSLPAYILNHYWDVLDANDHLSKLLGMTRAQLGASLNVMRNVIQLIFDPQSPIYRALYCDHDEWEMTAKRHIVGFKLQTRYCETDPEFEKRLAHFRELPNFSEYWDKIDIYTNLEYTYSDQIPHYVTTMYAANGRKVRIQMLFIFSNYNFLNYNQALQVVAEQPFDAESCAVFRELGIPIPEVYHKEMGVEDNRMMDDQVLDAA</sequence>
<feature type="domain" description="MmyB-like transcription regulator ligand binding" evidence="1">
    <location>
        <begin position="120"/>
        <end position="227"/>
    </location>
</feature>
<dbReference type="EMBL" id="PNIQ01000932">
    <property type="protein sequence ID" value="PMP75550.1"/>
    <property type="molecule type" value="Genomic_DNA"/>
</dbReference>
<evidence type="ECO:0000313" key="3">
    <source>
        <dbReference type="Proteomes" id="UP000243376"/>
    </source>
</evidence>
<dbReference type="Gene3D" id="3.30.450.180">
    <property type="match status" value="1"/>
</dbReference>
<dbReference type="InterPro" id="IPR041413">
    <property type="entry name" value="MLTR_LBD"/>
</dbReference>
<evidence type="ECO:0000313" key="2">
    <source>
        <dbReference type="EMBL" id="PMP75550.1"/>
    </source>
</evidence>
<proteinExistence type="predicted"/>